<dbReference type="InterPro" id="IPR014017">
    <property type="entry name" value="DNA_helicase_UvrD-like_C"/>
</dbReference>
<dbReference type="InterPro" id="IPR027417">
    <property type="entry name" value="P-loop_NTPase"/>
</dbReference>
<evidence type="ECO:0000259" key="6">
    <source>
        <dbReference type="Pfam" id="PF13361"/>
    </source>
</evidence>
<feature type="domain" description="UvrD-like helicase C-terminal" evidence="6">
    <location>
        <begin position="206"/>
        <end position="314"/>
    </location>
</feature>
<organism evidence="7 8">
    <name type="scientific">Stigmatella ashevillensis</name>
    <dbReference type="NCBI Taxonomy" id="2995309"/>
    <lineage>
        <taxon>Bacteria</taxon>
        <taxon>Pseudomonadati</taxon>
        <taxon>Myxococcota</taxon>
        <taxon>Myxococcia</taxon>
        <taxon>Myxococcales</taxon>
        <taxon>Cystobacterineae</taxon>
        <taxon>Archangiaceae</taxon>
        <taxon>Stigmatella</taxon>
    </lineage>
</organism>
<dbReference type="SUPFAM" id="SSF52540">
    <property type="entry name" value="P-loop containing nucleoside triphosphate hydrolases"/>
    <property type="match status" value="1"/>
</dbReference>
<keyword evidence="1" id="KW-0547">Nucleotide-binding</keyword>
<reference evidence="7 8" key="1">
    <citation type="submission" date="2022-11" db="EMBL/GenBank/DDBJ databases">
        <title>Minimal conservation of predation-associated metabolite biosynthetic gene clusters underscores biosynthetic potential of Myxococcota including descriptions for ten novel species: Archangium lansinium sp. nov., Myxococcus landrumus sp. nov., Nannocystis bai.</title>
        <authorList>
            <person name="Ahearne A."/>
            <person name="Stevens C."/>
            <person name="Dowd S."/>
        </authorList>
    </citation>
    <scope>NUCLEOTIDE SEQUENCE [LARGE SCALE GENOMIC DNA]</scope>
    <source>
        <strain evidence="7 8">NCWAL01</strain>
    </source>
</reference>
<sequence length="361" mass="41085">MILAHTVNEFRRGYKGTPPSERLPWRLRQKLSQRGVSCFNPRGRSLKDISAVGRVLGLVLECLDAAEPGNEQGRIVAGMAVTHAARSVFSRWRQDAQAFLATHPSAVIRRGESLQEVVARWRRFARHGQGPGAEWPLLDVLYNLLPWMPAFQDEPEHQVYLEAISRTAAQAAAFSSYRALILRDERHRTRSIQAVIQDVLAPIADDLVEVDEDIMPSVPRDRLNLMTIHQAKGLEFPLVIVDISSDFTRNHPKQRFRRFPDEPSPVTLLEDHLAACTPIGSLRTARTAIQRSFEDLIRLYYVAYSRPQSVLMLVGCLPCLRYSKTLPHVATFWRRDETWAWRQPLSGQPPPMADRHPLTLL</sequence>
<dbReference type="Gene3D" id="3.40.50.300">
    <property type="entry name" value="P-loop containing nucleotide triphosphate hydrolases"/>
    <property type="match status" value="1"/>
</dbReference>
<keyword evidence="4" id="KW-0067">ATP-binding</keyword>
<keyword evidence="7" id="KW-0269">Exonuclease</keyword>
<evidence type="ECO:0000256" key="1">
    <source>
        <dbReference type="ARBA" id="ARBA00022741"/>
    </source>
</evidence>
<evidence type="ECO:0000313" key="8">
    <source>
        <dbReference type="Proteomes" id="UP001221838"/>
    </source>
</evidence>
<name>A0ABT5DL36_9BACT</name>
<dbReference type="InterPro" id="IPR000212">
    <property type="entry name" value="DNA_helicase_UvrD/REP"/>
</dbReference>
<dbReference type="Proteomes" id="UP001221838">
    <property type="component" value="Unassembled WGS sequence"/>
</dbReference>
<evidence type="ECO:0000256" key="2">
    <source>
        <dbReference type="ARBA" id="ARBA00022801"/>
    </source>
</evidence>
<keyword evidence="7" id="KW-0540">Nuclease</keyword>
<accession>A0ABT5DL36</accession>
<dbReference type="Pfam" id="PF13361">
    <property type="entry name" value="UvrD_C"/>
    <property type="match status" value="1"/>
</dbReference>
<comment type="caution">
    <text evidence="7">The sequence shown here is derived from an EMBL/GenBank/DDBJ whole genome shotgun (WGS) entry which is preliminary data.</text>
</comment>
<dbReference type="RefSeq" id="WP_272143743.1">
    <property type="nucleotide sequence ID" value="NZ_JAQNDM010000002.1"/>
</dbReference>
<protein>
    <recommendedName>
        <fullName evidence="5">DNA 3'-5' helicase II</fullName>
    </recommendedName>
</protein>
<dbReference type="PANTHER" id="PTHR11070:SF2">
    <property type="entry name" value="ATP-DEPENDENT DNA HELICASE SRS2"/>
    <property type="match status" value="1"/>
</dbReference>
<evidence type="ECO:0000256" key="5">
    <source>
        <dbReference type="ARBA" id="ARBA00034923"/>
    </source>
</evidence>
<proteinExistence type="predicted"/>
<evidence type="ECO:0000313" key="7">
    <source>
        <dbReference type="EMBL" id="MDC0713463.1"/>
    </source>
</evidence>
<keyword evidence="2" id="KW-0378">Hydrolase</keyword>
<keyword evidence="3" id="KW-0347">Helicase</keyword>
<dbReference type="PANTHER" id="PTHR11070">
    <property type="entry name" value="UVRD / RECB / PCRA DNA HELICASE FAMILY MEMBER"/>
    <property type="match status" value="1"/>
</dbReference>
<gene>
    <name evidence="7" type="ORF">POL68_33675</name>
</gene>
<keyword evidence="8" id="KW-1185">Reference proteome</keyword>
<evidence type="ECO:0000256" key="4">
    <source>
        <dbReference type="ARBA" id="ARBA00022840"/>
    </source>
</evidence>
<evidence type="ECO:0000256" key="3">
    <source>
        <dbReference type="ARBA" id="ARBA00022806"/>
    </source>
</evidence>
<dbReference type="GO" id="GO:0004527">
    <property type="term" value="F:exonuclease activity"/>
    <property type="evidence" value="ECO:0007669"/>
    <property type="project" value="UniProtKB-KW"/>
</dbReference>
<dbReference type="EMBL" id="JAQNDM010000002">
    <property type="protein sequence ID" value="MDC0713463.1"/>
    <property type="molecule type" value="Genomic_DNA"/>
</dbReference>